<dbReference type="RefSeq" id="WP_176614294.1">
    <property type="nucleotide sequence ID" value="NZ_JABXXR010000122.1"/>
</dbReference>
<evidence type="ECO:0000313" key="1">
    <source>
        <dbReference type="EMBL" id="NVN41392.1"/>
    </source>
</evidence>
<keyword evidence="2" id="KW-1185">Reference proteome</keyword>
<sequence length="76" mass="8206">MPYVLAVVLLADRCTPRVLYSVGEICIALKCASFACRQYNDGPGDAYTRLVLGIIATCSVTPLAIRNKQAWDALTA</sequence>
<comment type="caution">
    <text evidence="1">The sequence shown here is derived from an EMBL/GenBank/DDBJ whole genome shotgun (WGS) entry which is preliminary data.</text>
</comment>
<evidence type="ECO:0000313" key="2">
    <source>
        <dbReference type="Proteomes" id="UP000585665"/>
    </source>
</evidence>
<accession>A0A850PHT2</accession>
<protein>
    <submittedName>
        <fullName evidence="1">Uncharacterized protein</fullName>
    </submittedName>
</protein>
<name>A0A850PHT2_9PROT</name>
<dbReference type="EMBL" id="JABXXR010000122">
    <property type="protein sequence ID" value="NVN41392.1"/>
    <property type="molecule type" value="Genomic_DNA"/>
</dbReference>
<proteinExistence type="predicted"/>
<gene>
    <name evidence="1" type="ORF">HUK82_12575</name>
</gene>
<organism evidence="1 2">
    <name type="scientific">Ameyamaea chiangmaiensis</name>
    <dbReference type="NCBI Taxonomy" id="442969"/>
    <lineage>
        <taxon>Bacteria</taxon>
        <taxon>Pseudomonadati</taxon>
        <taxon>Pseudomonadota</taxon>
        <taxon>Alphaproteobacteria</taxon>
        <taxon>Acetobacterales</taxon>
        <taxon>Acetobacteraceae</taxon>
        <taxon>Ameyamaea</taxon>
    </lineage>
</organism>
<reference evidence="1 2" key="1">
    <citation type="submission" date="2020-06" db="EMBL/GenBank/DDBJ databases">
        <title>Description of novel acetic acid bacteria.</title>
        <authorList>
            <person name="Sombolestani A."/>
        </authorList>
    </citation>
    <scope>NUCLEOTIDE SEQUENCE [LARGE SCALE GENOMIC DNA]</scope>
    <source>
        <strain evidence="1 2">LMG 27010</strain>
    </source>
</reference>
<dbReference type="AlphaFoldDB" id="A0A850PHT2"/>
<dbReference type="Proteomes" id="UP000585665">
    <property type="component" value="Unassembled WGS sequence"/>
</dbReference>